<dbReference type="EMBL" id="BNCQ01000002">
    <property type="protein sequence ID" value="GIL95065.1"/>
    <property type="molecule type" value="Genomic_DNA"/>
</dbReference>
<sequence length="143" mass="14713">MHNEVATIRGQMSAKDSHISQLMTELSRAVATAGEANQLRSQVAVLEARIGTLTRQLSESESGRRLFNELEVTHSSMQRRLAAARASDEIYNSNGGGGGGVGVGGGEGSGGGGVGGDGDASGRGKGGGPRRERERHLPPTGFV</sequence>
<evidence type="ECO:0000313" key="2">
    <source>
        <dbReference type="EMBL" id="GIL95065.1"/>
    </source>
</evidence>
<reference evidence="2" key="1">
    <citation type="journal article" date="2021" name="Proc. Natl. Acad. Sci. U.S.A.">
        <title>Three genomes in the algal genus Volvox reveal the fate of a haploid sex-determining region after a transition to homothallism.</title>
        <authorList>
            <person name="Yamamoto K."/>
            <person name="Hamaji T."/>
            <person name="Kawai-Toyooka H."/>
            <person name="Matsuzaki R."/>
            <person name="Takahashi F."/>
            <person name="Nishimura Y."/>
            <person name="Kawachi M."/>
            <person name="Noguchi H."/>
            <person name="Minakuchi Y."/>
            <person name="Umen J.G."/>
            <person name="Toyoda A."/>
            <person name="Nozaki H."/>
        </authorList>
    </citation>
    <scope>NUCLEOTIDE SEQUENCE</scope>
    <source>
        <strain evidence="2">NIES-3785</strain>
    </source>
</reference>
<accession>A0A8J4FXZ8</accession>
<proteinExistence type="predicted"/>
<comment type="caution">
    <text evidence="2">The sequence shown here is derived from an EMBL/GenBank/DDBJ whole genome shotgun (WGS) entry which is preliminary data.</text>
</comment>
<feature type="compositionally biased region" description="Gly residues" evidence="1">
    <location>
        <begin position="94"/>
        <end position="127"/>
    </location>
</feature>
<feature type="region of interest" description="Disordered" evidence="1">
    <location>
        <begin position="89"/>
        <end position="143"/>
    </location>
</feature>
<organism evidence="2 3">
    <name type="scientific">Volvox reticuliferus</name>
    <dbReference type="NCBI Taxonomy" id="1737510"/>
    <lineage>
        <taxon>Eukaryota</taxon>
        <taxon>Viridiplantae</taxon>
        <taxon>Chlorophyta</taxon>
        <taxon>core chlorophytes</taxon>
        <taxon>Chlorophyceae</taxon>
        <taxon>CS clade</taxon>
        <taxon>Chlamydomonadales</taxon>
        <taxon>Volvocaceae</taxon>
        <taxon>Volvox</taxon>
    </lineage>
</organism>
<dbReference type="AlphaFoldDB" id="A0A8J4FXZ8"/>
<gene>
    <name evidence="2" type="ORF">Vretimale_1093</name>
</gene>
<evidence type="ECO:0000313" key="3">
    <source>
        <dbReference type="Proteomes" id="UP000722791"/>
    </source>
</evidence>
<name>A0A8J4FXZ8_9CHLO</name>
<evidence type="ECO:0000256" key="1">
    <source>
        <dbReference type="SAM" id="MobiDB-lite"/>
    </source>
</evidence>
<protein>
    <submittedName>
        <fullName evidence="2">Uncharacterized protein</fullName>
    </submittedName>
</protein>
<dbReference type="Proteomes" id="UP000722791">
    <property type="component" value="Unassembled WGS sequence"/>
</dbReference>